<proteinExistence type="predicted"/>
<accession>A0A1A9VN61</accession>
<dbReference type="VEuPathDB" id="VectorBase:GAUT042303"/>
<dbReference type="EnsemblMetazoa" id="GAUT042303-RA">
    <property type="protein sequence ID" value="GAUT042303-PA"/>
    <property type="gene ID" value="GAUT042303"/>
</dbReference>
<protein>
    <submittedName>
        <fullName evidence="1">Uncharacterized protein</fullName>
    </submittedName>
</protein>
<organism evidence="1 2">
    <name type="scientific">Glossina austeni</name>
    <name type="common">Savannah tsetse fly</name>
    <dbReference type="NCBI Taxonomy" id="7395"/>
    <lineage>
        <taxon>Eukaryota</taxon>
        <taxon>Metazoa</taxon>
        <taxon>Ecdysozoa</taxon>
        <taxon>Arthropoda</taxon>
        <taxon>Hexapoda</taxon>
        <taxon>Insecta</taxon>
        <taxon>Pterygota</taxon>
        <taxon>Neoptera</taxon>
        <taxon>Endopterygota</taxon>
        <taxon>Diptera</taxon>
        <taxon>Brachycera</taxon>
        <taxon>Muscomorpha</taxon>
        <taxon>Hippoboscoidea</taxon>
        <taxon>Glossinidae</taxon>
        <taxon>Glossina</taxon>
    </lineage>
</organism>
<keyword evidence="2" id="KW-1185">Reference proteome</keyword>
<evidence type="ECO:0000313" key="1">
    <source>
        <dbReference type="EnsemblMetazoa" id="GAUT042303-PA"/>
    </source>
</evidence>
<name>A0A1A9VN61_GLOAU</name>
<dbReference type="Proteomes" id="UP000078200">
    <property type="component" value="Unassembled WGS sequence"/>
</dbReference>
<dbReference type="Pfam" id="PF07253">
    <property type="entry name" value="Gypsy"/>
    <property type="match status" value="1"/>
</dbReference>
<evidence type="ECO:0000313" key="2">
    <source>
        <dbReference type="Proteomes" id="UP000078200"/>
    </source>
</evidence>
<dbReference type="AlphaFoldDB" id="A0A1A9VN61"/>
<reference evidence="1" key="1">
    <citation type="submission" date="2020-05" db="UniProtKB">
        <authorList>
            <consortium name="EnsemblMetazoa"/>
        </authorList>
    </citation>
    <scope>IDENTIFICATION</scope>
    <source>
        <strain evidence="1">TTRI</strain>
    </source>
</reference>
<sequence>MLKDEEIVNRQYAVHGAKVEIVKSFILSCNEIEMIKNLYDTENVKFPSIQEFCEFSEIKLTANHSSLLYIIGIPTIMAMKEPQIVFSKTRIEETLNPGIDQRNEPVREYCGRHRHSTPTNRYRIVRILFTHYRFHASTWTLDLEKEK</sequence>
<dbReference type="InterPro" id="IPR009882">
    <property type="entry name" value="Gypsy"/>
</dbReference>